<dbReference type="GO" id="GO:0005096">
    <property type="term" value="F:GTPase activator activity"/>
    <property type="evidence" value="ECO:0007669"/>
    <property type="project" value="InterPro"/>
</dbReference>
<protein>
    <recommendedName>
        <fullName evidence="9">Arf-GAP domain-containing protein</fullName>
    </recommendedName>
</protein>
<dbReference type="Pfam" id="PF02141">
    <property type="entry name" value="DENN"/>
    <property type="match status" value="1"/>
</dbReference>
<dbReference type="PANTHER" id="PTHR12296:SF21">
    <property type="entry name" value="DENN DOMAIN-CONTAINING PROTEIN 3"/>
    <property type="match status" value="1"/>
</dbReference>
<evidence type="ECO:0000259" key="4">
    <source>
        <dbReference type="PROSITE" id="PS50211"/>
    </source>
</evidence>
<evidence type="ECO:0000313" key="7">
    <source>
        <dbReference type="Proteomes" id="UP000285430"/>
    </source>
</evidence>
<feature type="compositionally biased region" description="Polar residues" evidence="2">
    <location>
        <begin position="742"/>
        <end position="752"/>
    </location>
</feature>
<gene>
    <name evidence="5" type="ORF">DYB35_003056</name>
    <name evidence="6" type="ORF">DYB37_001107</name>
</gene>
<name>A0A3R6WYL6_APHAT</name>
<dbReference type="GO" id="GO:0031410">
    <property type="term" value="C:cytoplasmic vesicle"/>
    <property type="evidence" value="ECO:0007669"/>
    <property type="project" value="TreeGrafter"/>
</dbReference>
<accession>A0A3R6WYL6</accession>
<dbReference type="PROSITE" id="PS50115">
    <property type="entry name" value="ARFGAP"/>
    <property type="match status" value="1"/>
</dbReference>
<evidence type="ECO:0000313" key="5">
    <source>
        <dbReference type="EMBL" id="RHY86492.1"/>
    </source>
</evidence>
<comment type="caution">
    <text evidence="5">The sequence shown here is derived from an EMBL/GenBank/DDBJ whole genome shotgun (WGS) entry which is preliminary data.</text>
</comment>
<dbReference type="InterPro" id="IPR051696">
    <property type="entry name" value="DENN_Domain_GEFs"/>
</dbReference>
<dbReference type="CDD" id="cd08204">
    <property type="entry name" value="ArfGap"/>
    <property type="match status" value="1"/>
</dbReference>
<dbReference type="InterPro" id="IPR037278">
    <property type="entry name" value="ARFGAP/RecO"/>
</dbReference>
<dbReference type="InterPro" id="IPR037516">
    <property type="entry name" value="Tripartite_DENN"/>
</dbReference>
<feature type="compositionally biased region" description="Gly residues" evidence="2">
    <location>
        <begin position="723"/>
        <end position="732"/>
    </location>
</feature>
<dbReference type="SMART" id="SM00800">
    <property type="entry name" value="uDENN"/>
    <property type="match status" value="1"/>
</dbReference>
<keyword evidence="1" id="KW-0862">Zinc</keyword>
<dbReference type="InterPro" id="IPR043153">
    <property type="entry name" value="DENN_C"/>
</dbReference>
<dbReference type="InterPro" id="IPR001194">
    <property type="entry name" value="cDENN_dom"/>
</dbReference>
<evidence type="ECO:0000313" key="8">
    <source>
        <dbReference type="Proteomes" id="UP000285712"/>
    </source>
</evidence>
<feature type="region of interest" description="Disordered" evidence="2">
    <location>
        <begin position="636"/>
        <end position="669"/>
    </location>
</feature>
<dbReference type="SMART" id="SM00799">
    <property type="entry name" value="DENN"/>
    <property type="match status" value="1"/>
</dbReference>
<evidence type="ECO:0000256" key="2">
    <source>
        <dbReference type="SAM" id="MobiDB-lite"/>
    </source>
</evidence>
<feature type="region of interest" description="Disordered" evidence="2">
    <location>
        <begin position="710"/>
        <end position="752"/>
    </location>
</feature>
<dbReference type="Proteomes" id="UP000285430">
    <property type="component" value="Unassembled WGS sequence"/>
</dbReference>
<keyword evidence="1" id="KW-0479">Metal-binding</keyword>
<dbReference type="PRINTS" id="PR00405">
    <property type="entry name" value="REVINTRACTNG"/>
</dbReference>
<dbReference type="EMBL" id="QUTH01002333">
    <property type="protein sequence ID" value="RHZ26537.1"/>
    <property type="molecule type" value="Genomic_DNA"/>
</dbReference>
<keyword evidence="1" id="KW-0863">Zinc-finger</keyword>
<feature type="domain" description="Arf-GAP" evidence="3">
    <location>
        <begin position="2"/>
        <end position="123"/>
    </location>
</feature>
<dbReference type="EMBL" id="QUTG01005037">
    <property type="protein sequence ID" value="RHY86492.1"/>
    <property type="molecule type" value="Genomic_DNA"/>
</dbReference>
<evidence type="ECO:0000259" key="3">
    <source>
        <dbReference type="PROSITE" id="PS50115"/>
    </source>
</evidence>
<proteinExistence type="predicted"/>
<dbReference type="Pfam" id="PF01412">
    <property type="entry name" value="ArfGap"/>
    <property type="match status" value="1"/>
</dbReference>
<feature type="domain" description="UDENN" evidence="4">
    <location>
        <begin position="68"/>
        <end position="511"/>
    </location>
</feature>
<dbReference type="Proteomes" id="UP000285712">
    <property type="component" value="Unassembled WGS sequence"/>
</dbReference>
<dbReference type="InterPro" id="IPR001164">
    <property type="entry name" value="ArfGAP_dom"/>
</dbReference>
<dbReference type="AlphaFoldDB" id="A0A3R6WYL6"/>
<dbReference type="InterPro" id="IPR038508">
    <property type="entry name" value="ArfGAP_dom_sf"/>
</dbReference>
<dbReference type="PANTHER" id="PTHR12296">
    <property type="entry name" value="DENN DOMAIN-CONTAINING PROTEIN 4"/>
    <property type="match status" value="1"/>
</dbReference>
<dbReference type="PROSITE" id="PS50096">
    <property type="entry name" value="IQ"/>
    <property type="match status" value="1"/>
</dbReference>
<dbReference type="SUPFAM" id="SSF57863">
    <property type="entry name" value="ArfGap/RecO-like zinc finger"/>
    <property type="match status" value="1"/>
</dbReference>
<dbReference type="SMART" id="SM00105">
    <property type="entry name" value="ArfGap"/>
    <property type="match status" value="1"/>
</dbReference>
<sequence length="752" mass="82722">MSRVANKLRENADNQACADCSQPVTASVAWATTTFGAFVCIQCAGVHRNLGVKISRIKSVHMDTWSADEVALMKGNRAANAVLEKHVAPAVKAAVNQSDGFRAAYIQAKYAAKTFASPDGVAFQLPPTAAAPLSSSPSSSSSSKRNTGMSSVDVAKRFVNYFIVVGRGSSLKQTGDIQFQPTILDNYPETLADAPLPPHIAQFAFPERLTLSATFREPTFFTFVLTNVSGAKVNFRPLFQMLDLNNVLAVFTCLLLEQKVALCSKHLSVLTPIAESLQALLFPLYWQGAYIPILPSSLLDIIDAPVPFLVGVHSTYLATSNRSSASDVFDPFAPEIAKADWAFDHQEYRTPAVFDSTTGGRILHPTDADRKASLSLDRKATLSFQTLKMLVPSPSASVLTERSASISTGTGGSSSPNAFQTDAVRQAFLRFFVSMFKRYAAYLMFQRFCHDRSADADNVPADVQFFDASIYQKLNRSVTLGKKYDVSFLEDKAESIRETYVAPPPSTMGLPDNGMRYKYRGFPRLKRRVRSKAQQVAYAVARRAVTVLQVAIKGFVLSTRYQRLRRGVLRLQASVRLDEERLHLYDQLKYHTTDAIAQSLYRSMGISLASKKKKRKIVLSIGVSGAPQMSVVTMEAKLHKTKSPTTTKSVEEHRRASSSSSTDRRRQDDNKQALMRAMVYQNHCLEIQVAESQRELVKCRQLLAAHQAPTSFTNEKEDDNGGDATGGMGLGKGALRRPSLISGPQASYQKLV</sequence>
<evidence type="ECO:0000313" key="6">
    <source>
        <dbReference type="EMBL" id="RHZ26537.1"/>
    </source>
</evidence>
<dbReference type="PROSITE" id="PS50211">
    <property type="entry name" value="DENN"/>
    <property type="match status" value="1"/>
</dbReference>
<dbReference type="GO" id="GO:0008270">
    <property type="term" value="F:zinc ion binding"/>
    <property type="evidence" value="ECO:0007669"/>
    <property type="project" value="UniProtKB-KW"/>
</dbReference>
<dbReference type="Gene3D" id="3.40.50.11500">
    <property type="match status" value="1"/>
</dbReference>
<dbReference type="InterPro" id="IPR005113">
    <property type="entry name" value="uDENN_dom"/>
</dbReference>
<dbReference type="GO" id="GO:0032483">
    <property type="term" value="P:regulation of Rab protein signal transduction"/>
    <property type="evidence" value="ECO:0007669"/>
    <property type="project" value="TreeGrafter"/>
</dbReference>
<dbReference type="VEuPathDB" id="FungiDB:H257_08352"/>
<organism evidence="5 8">
    <name type="scientific">Aphanomyces astaci</name>
    <name type="common">Crayfish plague agent</name>
    <dbReference type="NCBI Taxonomy" id="112090"/>
    <lineage>
        <taxon>Eukaryota</taxon>
        <taxon>Sar</taxon>
        <taxon>Stramenopiles</taxon>
        <taxon>Oomycota</taxon>
        <taxon>Saprolegniomycetes</taxon>
        <taxon>Saprolegniales</taxon>
        <taxon>Verrucalvaceae</taxon>
        <taxon>Aphanomyces</taxon>
    </lineage>
</organism>
<evidence type="ECO:0008006" key="9">
    <source>
        <dbReference type="Google" id="ProtNLM"/>
    </source>
</evidence>
<evidence type="ECO:0000256" key="1">
    <source>
        <dbReference type="PROSITE-ProRule" id="PRU00288"/>
    </source>
</evidence>
<reference evidence="7 8" key="1">
    <citation type="submission" date="2018-08" db="EMBL/GenBank/DDBJ databases">
        <title>Aphanomyces genome sequencing and annotation.</title>
        <authorList>
            <person name="Minardi D."/>
            <person name="Oidtmann B."/>
            <person name="Van Der Giezen M."/>
            <person name="Studholme D.J."/>
        </authorList>
    </citation>
    <scope>NUCLEOTIDE SEQUENCE [LARGE SCALE GENOMIC DNA]</scope>
    <source>
        <strain evidence="6 7">Da</strain>
        <strain evidence="5 8">Sv</strain>
    </source>
</reference>
<dbReference type="Gene3D" id="1.10.220.150">
    <property type="entry name" value="Arf GTPase activating protein"/>
    <property type="match status" value="1"/>
</dbReference>